<gene>
    <name evidence="6" type="ORF">NDU88_004986</name>
</gene>
<dbReference type="GO" id="GO:0045087">
    <property type="term" value="P:innate immune response"/>
    <property type="evidence" value="ECO:0007669"/>
    <property type="project" value="TreeGrafter"/>
</dbReference>
<evidence type="ECO:0000313" key="7">
    <source>
        <dbReference type="Proteomes" id="UP001066276"/>
    </source>
</evidence>
<keyword evidence="2" id="KW-0808">Transferase</keyword>
<dbReference type="InterPro" id="IPR004166">
    <property type="entry name" value="a-kinase_dom"/>
</dbReference>
<organism evidence="6 7">
    <name type="scientific">Pleurodeles waltl</name>
    <name type="common">Iberian ribbed newt</name>
    <dbReference type="NCBI Taxonomy" id="8319"/>
    <lineage>
        <taxon>Eukaryota</taxon>
        <taxon>Metazoa</taxon>
        <taxon>Chordata</taxon>
        <taxon>Craniata</taxon>
        <taxon>Vertebrata</taxon>
        <taxon>Euteleostomi</taxon>
        <taxon>Amphibia</taxon>
        <taxon>Batrachia</taxon>
        <taxon>Caudata</taxon>
        <taxon>Salamandroidea</taxon>
        <taxon>Salamandridae</taxon>
        <taxon>Pleurodelinae</taxon>
        <taxon>Pleurodeles</taxon>
    </lineage>
</organism>
<keyword evidence="1" id="KW-0723">Serine/threonine-protein kinase</keyword>
<dbReference type="GO" id="GO:0048029">
    <property type="term" value="F:monosaccharide binding"/>
    <property type="evidence" value="ECO:0007669"/>
    <property type="project" value="TreeGrafter"/>
</dbReference>
<sequence length="1225" mass="136180">MNNQDCVAILEECKQSLSLLPLEDPGPSEEEQAEYKLLGDLLPDDLRSLIEEAKGMKWPFVPERWQYKQEVGPEDKINLHDLINANLHQLLVYLKASIMAKEYATAAAIVFLTDRFLYWIDASRNLLRVAKGLHKRCPSTPIAPQVVIRQARVSVNTGKLLKAEYILSSLINNSGGTGSWIYAEESDRILVQSVCIQIRGQILQKLGLWYEAAELIWASIVGFFELTLPDRKGISSSLGILADIFVSMSEEDFQKFKSNSLIDLSLLTEYDHRLLSAAEACKLAATYSAYSPLFVLTNVNIRGMCLLSYSFSSDCLEERRKYYLSEAKEAFEVGLLTKKDTDSVSSKQQLHNLVKAAYCLATVHKWHSGETEELCSVRQLCGEAVEKLCVYSSLPEKQDKSALAKEITSLISTVTELLKVQSFTNSDERSYVPESYKDCAEKSILHGRVSFKEIIEMHSQHHTSVCKVFANIGKNHKTKEEPSANGICITALETATRNPDTVAMEEHGHRMKGASRHPPLQKYNRKHQNTVNKGKRPLTRSDPVTEDAETESESVPSGKSDSNRRSDQPPIRHQSSSSSHSWSNLSRSSFSWEEVDCVDKSGVWKPDKKVTTDIDGECSTAASEEEDNSVPGHSLSALSKKTQNLSLEEGQGHPLNHSSFDLTRPVAGKEKRNTHSQVEPGPSLDDAIASQASMVPHPSQSGGAVDATSQSSQSESFEMIDPSAETESVTDCNRGLDVVYPQRMMQGEDDGKGLGMLVSDKATYFEVDPEGETVDGTDEIPRSNDAAENIVVLPKQTSQDTKMCLDDIDPGAETADGWEVVESNGVSATKHPSHTDAAHRQKSTTTGNSSTSALERMSSAGSSFDPCDSTETGDDDYLNCVLSSSHSSISSFKSGGRSSRSLSSMSDQGSLNSSTSSFVMVKGKTREEILEARTLEEADYQKLLSGVGHDWLLQRLNGTGIFKPNRLHKAYTALLLKYSKKSGLWTAQETIVHIGDRLRVDKPGKQRNAFWIHCLHQDETLGRYVGKEYKEEKELFYHINDVERQMTAQYYVTEFNRRLFELRIPTQIFYLPSAVLMILEGRSIKGCVSVEPYILGDFVKLSNNKDVVRSQYKATEYGLAFGHFTYEFTNKSDIVVDLQGWVTGSEKGEALIYLTDPQIHSLKLKAVKNNFGKEGEKYFFVNQHQECNEIYITLGVAVAAGSMCRSISLKSSELRLGSGQRMILQ</sequence>
<feature type="compositionally biased region" description="Low complexity" evidence="4">
    <location>
        <begin position="575"/>
        <end position="584"/>
    </location>
</feature>
<dbReference type="PANTHER" id="PTHR46747">
    <property type="entry name" value="ALPHA-PROTEIN KINASE 1"/>
    <property type="match status" value="1"/>
</dbReference>
<keyword evidence="3" id="KW-0418">Kinase</keyword>
<protein>
    <recommendedName>
        <fullName evidence="5">Alpha-type protein kinase domain-containing protein</fullName>
    </recommendedName>
</protein>
<dbReference type="PANTHER" id="PTHR46747:SF1">
    <property type="entry name" value="ALPHA-PROTEIN KINASE 1"/>
    <property type="match status" value="1"/>
</dbReference>
<evidence type="ECO:0000256" key="1">
    <source>
        <dbReference type="ARBA" id="ARBA00022527"/>
    </source>
</evidence>
<name>A0AAV7WWM6_PLEWA</name>
<dbReference type="InterPro" id="IPR043529">
    <property type="entry name" value="ALPK1"/>
</dbReference>
<dbReference type="GO" id="GO:0005929">
    <property type="term" value="C:cilium"/>
    <property type="evidence" value="ECO:0007669"/>
    <property type="project" value="TreeGrafter"/>
</dbReference>
<feature type="compositionally biased region" description="Polar residues" evidence="4">
    <location>
        <begin position="843"/>
        <end position="853"/>
    </location>
</feature>
<evidence type="ECO:0000259" key="5">
    <source>
        <dbReference type="PROSITE" id="PS51158"/>
    </source>
</evidence>
<feature type="compositionally biased region" description="Polar residues" evidence="4">
    <location>
        <begin position="636"/>
        <end position="646"/>
    </location>
</feature>
<dbReference type="AlphaFoldDB" id="A0AAV7WWM6"/>
<dbReference type="PROSITE" id="PS51158">
    <property type="entry name" value="ALPHA_KINASE"/>
    <property type="match status" value="1"/>
</dbReference>
<feature type="region of interest" description="Disordered" evidence="4">
    <location>
        <begin position="827"/>
        <end position="869"/>
    </location>
</feature>
<evidence type="ECO:0000313" key="6">
    <source>
        <dbReference type="EMBL" id="KAJ1217392.1"/>
    </source>
</evidence>
<feature type="region of interest" description="Disordered" evidence="4">
    <location>
        <begin position="887"/>
        <end position="915"/>
    </location>
</feature>
<dbReference type="SUPFAM" id="SSF56112">
    <property type="entry name" value="Protein kinase-like (PK-like)"/>
    <property type="match status" value="1"/>
</dbReference>
<dbReference type="GO" id="GO:0002753">
    <property type="term" value="P:cytoplasmic pattern recognition receptor signaling pathway"/>
    <property type="evidence" value="ECO:0007669"/>
    <property type="project" value="TreeGrafter"/>
</dbReference>
<comment type="caution">
    <text evidence="6">The sequence shown here is derived from an EMBL/GenBank/DDBJ whole genome shotgun (WGS) entry which is preliminary data.</text>
</comment>
<dbReference type="Proteomes" id="UP001066276">
    <property type="component" value="Chromosome 1_1"/>
</dbReference>
<dbReference type="SMART" id="SM00811">
    <property type="entry name" value="Alpha_kinase"/>
    <property type="match status" value="1"/>
</dbReference>
<evidence type="ECO:0000256" key="3">
    <source>
        <dbReference type="ARBA" id="ARBA00022777"/>
    </source>
</evidence>
<dbReference type="EMBL" id="JANPWB010000001">
    <property type="protein sequence ID" value="KAJ1217392.1"/>
    <property type="molecule type" value="Genomic_DNA"/>
</dbReference>
<reference evidence="6" key="1">
    <citation type="journal article" date="2022" name="bioRxiv">
        <title>Sequencing and chromosome-scale assembly of the giantPleurodeles waltlgenome.</title>
        <authorList>
            <person name="Brown T."/>
            <person name="Elewa A."/>
            <person name="Iarovenko S."/>
            <person name="Subramanian E."/>
            <person name="Araus A.J."/>
            <person name="Petzold A."/>
            <person name="Susuki M."/>
            <person name="Suzuki K.-i.T."/>
            <person name="Hayashi T."/>
            <person name="Toyoda A."/>
            <person name="Oliveira C."/>
            <person name="Osipova E."/>
            <person name="Leigh N.D."/>
            <person name="Simon A."/>
            <person name="Yun M.H."/>
        </authorList>
    </citation>
    <scope>NUCLEOTIDE SEQUENCE</scope>
    <source>
        <strain evidence="6">20211129_DDA</strain>
        <tissue evidence="6">Liver</tissue>
    </source>
</reference>
<dbReference type="InterPro" id="IPR011009">
    <property type="entry name" value="Kinase-like_dom_sf"/>
</dbReference>
<dbReference type="GO" id="GO:0004674">
    <property type="term" value="F:protein serine/threonine kinase activity"/>
    <property type="evidence" value="ECO:0007669"/>
    <property type="project" value="UniProtKB-KW"/>
</dbReference>
<proteinExistence type="predicted"/>
<dbReference type="GO" id="GO:0005524">
    <property type="term" value="F:ATP binding"/>
    <property type="evidence" value="ECO:0007669"/>
    <property type="project" value="InterPro"/>
</dbReference>
<feature type="compositionally biased region" description="Low complexity" evidence="4">
    <location>
        <begin position="887"/>
        <end position="914"/>
    </location>
</feature>
<keyword evidence="7" id="KW-1185">Reference proteome</keyword>
<feature type="domain" description="Alpha-type protein kinase" evidence="5">
    <location>
        <begin position="977"/>
        <end position="1199"/>
    </location>
</feature>
<dbReference type="Pfam" id="PF02816">
    <property type="entry name" value="Alpha_kinase"/>
    <property type="match status" value="1"/>
</dbReference>
<feature type="region of interest" description="Disordered" evidence="4">
    <location>
        <begin position="506"/>
        <end position="584"/>
    </location>
</feature>
<dbReference type="CDD" id="cd16969">
    <property type="entry name" value="Alpha_kinase_ALPK1"/>
    <property type="match status" value="1"/>
</dbReference>
<evidence type="ECO:0000256" key="2">
    <source>
        <dbReference type="ARBA" id="ARBA00022679"/>
    </source>
</evidence>
<feature type="region of interest" description="Disordered" evidence="4">
    <location>
        <begin position="617"/>
        <end position="732"/>
    </location>
</feature>
<evidence type="ECO:0000256" key="4">
    <source>
        <dbReference type="SAM" id="MobiDB-lite"/>
    </source>
</evidence>
<accession>A0AAV7WWM6</accession>
<feature type="compositionally biased region" description="Basic residues" evidence="4">
    <location>
        <begin position="523"/>
        <end position="538"/>
    </location>
</feature>
<dbReference type="Gene3D" id="3.20.200.10">
    <property type="entry name" value="MHCK/EF2 kinase"/>
    <property type="match status" value="1"/>
</dbReference>
<feature type="compositionally biased region" description="Polar residues" evidence="4">
    <location>
        <begin position="690"/>
        <end position="716"/>
    </location>
</feature>